<dbReference type="AlphaFoldDB" id="A0A1J1HRV5"/>
<feature type="transmembrane region" description="Helical" evidence="1">
    <location>
        <begin position="6"/>
        <end position="23"/>
    </location>
</feature>
<accession>A0A1J1HRV5</accession>
<reference evidence="2 3" key="1">
    <citation type="submission" date="2015-04" db="EMBL/GenBank/DDBJ databases">
        <authorList>
            <person name="Syromyatnikov M.Y."/>
            <person name="Popov V.N."/>
        </authorList>
    </citation>
    <scope>NUCLEOTIDE SEQUENCE [LARGE SCALE GENOMIC DNA]</scope>
</reference>
<dbReference type="EMBL" id="CVRI01000017">
    <property type="protein sequence ID" value="CRK90258.1"/>
    <property type="molecule type" value="Genomic_DNA"/>
</dbReference>
<evidence type="ECO:0000313" key="3">
    <source>
        <dbReference type="Proteomes" id="UP000183832"/>
    </source>
</evidence>
<evidence type="ECO:0000313" key="2">
    <source>
        <dbReference type="EMBL" id="CRK90258.1"/>
    </source>
</evidence>
<keyword evidence="3" id="KW-1185">Reference proteome</keyword>
<organism evidence="2 3">
    <name type="scientific">Clunio marinus</name>
    <dbReference type="NCBI Taxonomy" id="568069"/>
    <lineage>
        <taxon>Eukaryota</taxon>
        <taxon>Metazoa</taxon>
        <taxon>Ecdysozoa</taxon>
        <taxon>Arthropoda</taxon>
        <taxon>Hexapoda</taxon>
        <taxon>Insecta</taxon>
        <taxon>Pterygota</taxon>
        <taxon>Neoptera</taxon>
        <taxon>Endopterygota</taxon>
        <taxon>Diptera</taxon>
        <taxon>Nematocera</taxon>
        <taxon>Chironomoidea</taxon>
        <taxon>Chironomidae</taxon>
        <taxon>Clunio</taxon>
    </lineage>
</organism>
<keyword evidence="1" id="KW-1133">Transmembrane helix</keyword>
<keyword evidence="1" id="KW-0472">Membrane</keyword>
<keyword evidence="1" id="KW-0812">Transmembrane</keyword>
<protein>
    <submittedName>
        <fullName evidence="2">CLUMA_CG003969, isoform A</fullName>
    </submittedName>
</protein>
<sequence length="66" mass="7761">MTQKHFRTQFIIFICFVKIRFAFLRPGSLRKKKGCHWHQLISKYKEALSRSVVVVDQLVSISKHSG</sequence>
<evidence type="ECO:0000256" key="1">
    <source>
        <dbReference type="SAM" id="Phobius"/>
    </source>
</evidence>
<dbReference type="Proteomes" id="UP000183832">
    <property type="component" value="Unassembled WGS sequence"/>
</dbReference>
<proteinExistence type="predicted"/>
<gene>
    <name evidence="2" type="ORF">CLUMA_CG003969</name>
</gene>
<name>A0A1J1HRV5_9DIPT</name>